<dbReference type="EMBL" id="GEEE01014723">
    <property type="protein sequence ID" value="JAP48502.1"/>
    <property type="molecule type" value="Transcribed_RNA"/>
</dbReference>
<name>A0A0X3PJS0_SCHSO</name>
<evidence type="ECO:0000313" key="1">
    <source>
        <dbReference type="EMBL" id="JAP48502.1"/>
    </source>
</evidence>
<accession>A0A0X3PJS0</accession>
<gene>
    <name evidence="1" type="ORF">TR145953</name>
</gene>
<protein>
    <submittedName>
        <fullName evidence="1">Uncharacterized protein</fullName>
    </submittedName>
</protein>
<organism evidence="1">
    <name type="scientific">Schistocephalus solidus</name>
    <name type="common">Tapeworm</name>
    <dbReference type="NCBI Taxonomy" id="70667"/>
    <lineage>
        <taxon>Eukaryota</taxon>
        <taxon>Metazoa</taxon>
        <taxon>Spiralia</taxon>
        <taxon>Lophotrochozoa</taxon>
        <taxon>Platyhelminthes</taxon>
        <taxon>Cestoda</taxon>
        <taxon>Eucestoda</taxon>
        <taxon>Diphyllobothriidea</taxon>
        <taxon>Diphyllobothriidae</taxon>
        <taxon>Schistocephalus</taxon>
    </lineage>
</organism>
<proteinExistence type="predicted"/>
<dbReference type="AlphaFoldDB" id="A0A0X3PJS0"/>
<reference evidence="1" key="1">
    <citation type="submission" date="2016-01" db="EMBL/GenBank/DDBJ databases">
        <title>Reference transcriptome for the parasite Schistocephalus solidus: insights into the molecular evolution of parasitism.</title>
        <authorList>
            <person name="Hebert F.O."/>
            <person name="Grambauer S."/>
            <person name="Barber I."/>
            <person name="Landry C.R."/>
            <person name="Aubin-Horth N."/>
        </authorList>
    </citation>
    <scope>NUCLEOTIDE SEQUENCE</scope>
</reference>
<sequence length="110" mass="12409">MTNSSPPSLPCRRVSCFAGLFIVVCISFLGKITDATLRMFIIYRRSSYCRICIVSLWRIMELGSIATYTIAGIKACCPGFGPQQFFKSSGIRRGYLLLLIWFHCAIEQIL</sequence>
<dbReference type="EMBL" id="GEEE01016550">
    <property type="protein sequence ID" value="JAP46675.1"/>
    <property type="molecule type" value="Transcribed_RNA"/>
</dbReference>